<sequence length="167" mass="18492">MKKSSKFKVQSSMFKKKNVSLSLITYHISRITAHLKNGFTLIELLVVISIIVTLMAIGITSYSTVQSKARDSKRKSDIADIQSALEQYYSVCNYVYPAPDSGYSYENIVCVSPSIAILENISNDPRSTPYYCPTLGAGNECDSGNTYKVCTILEAQSPAEYCLTNKQ</sequence>
<dbReference type="GO" id="GO:0016020">
    <property type="term" value="C:membrane"/>
    <property type="evidence" value="ECO:0007669"/>
    <property type="project" value="UniProtKB-SubCell"/>
</dbReference>
<dbReference type="SUPFAM" id="SSF54523">
    <property type="entry name" value="Pili subunits"/>
    <property type="match status" value="1"/>
</dbReference>
<evidence type="ECO:0000313" key="7">
    <source>
        <dbReference type="EMBL" id="OGF99809.1"/>
    </source>
</evidence>
<dbReference type="EMBL" id="MFIY01000039">
    <property type="protein sequence ID" value="OGF99809.1"/>
    <property type="molecule type" value="Genomic_DNA"/>
</dbReference>
<keyword evidence="4 6" id="KW-1133">Transmembrane helix</keyword>
<dbReference type="Proteomes" id="UP000178230">
    <property type="component" value="Unassembled WGS sequence"/>
</dbReference>
<reference evidence="7 8" key="1">
    <citation type="journal article" date="2016" name="Nat. Commun.">
        <title>Thousands of microbial genomes shed light on interconnected biogeochemical processes in an aquifer system.</title>
        <authorList>
            <person name="Anantharaman K."/>
            <person name="Brown C.T."/>
            <person name="Hug L.A."/>
            <person name="Sharon I."/>
            <person name="Castelle C.J."/>
            <person name="Probst A.J."/>
            <person name="Thomas B.C."/>
            <person name="Singh A."/>
            <person name="Wilkins M.J."/>
            <person name="Karaoz U."/>
            <person name="Brodie E.L."/>
            <person name="Williams K.H."/>
            <person name="Hubbard S.S."/>
            <person name="Banfield J.F."/>
        </authorList>
    </citation>
    <scope>NUCLEOTIDE SEQUENCE [LARGE SCALE GENOMIC DNA]</scope>
</reference>
<evidence type="ECO:0008006" key="9">
    <source>
        <dbReference type="Google" id="ProtNLM"/>
    </source>
</evidence>
<dbReference type="InterPro" id="IPR045584">
    <property type="entry name" value="Pilin-like"/>
</dbReference>
<dbReference type="GO" id="GO:0015627">
    <property type="term" value="C:type II protein secretion system complex"/>
    <property type="evidence" value="ECO:0007669"/>
    <property type="project" value="InterPro"/>
</dbReference>
<dbReference type="NCBIfam" id="TIGR02532">
    <property type="entry name" value="IV_pilin_GFxxxE"/>
    <property type="match status" value="1"/>
</dbReference>
<accession>A0A1F5YI17</accession>
<evidence type="ECO:0000256" key="3">
    <source>
        <dbReference type="ARBA" id="ARBA00022692"/>
    </source>
</evidence>
<organism evidence="7 8">
    <name type="scientific">Candidatus Gottesmanbacteria bacterium RBG_13_37_7</name>
    <dbReference type="NCBI Taxonomy" id="1798369"/>
    <lineage>
        <taxon>Bacteria</taxon>
        <taxon>Candidatus Gottesmaniibacteriota</taxon>
    </lineage>
</organism>
<dbReference type="PRINTS" id="PR00813">
    <property type="entry name" value="BCTERIALGSPG"/>
</dbReference>
<dbReference type="PANTHER" id="PTHR30093">
    <property type="entry name" value="GENERAL SECRETION PATHWAY PROTEIN G"/>
    <property type="match status" value="1"/>
</dbReference>
<dbReference type="InterPro" id="IPR000983">
    <property type="entry name" value="Bac_GSPG_pilin"/>
</dbReference>
<comment type="subcellular location">
    <subcellularLocation>
        <location evidence="1">Membrane</location>
        <topology evidence="1">Single-pass membrane protein</topology>
    </subcellularLocation>
</comment>
<keyword evidence="5 6" id="KW-0472">Membrane</keyword>
<evidence type="ECO:0000256" key="5">
    <source>
        <dbReference type="ARBA" id="ARBA00023136"/>
    </source>
</evidence>
<comment type="caution">
    <text evidence="7">The sequence shown here is derived from an EMBL/GenBank/DDBJ whole genome shotgun (WGS) entry which is preliminary data.</text>
</comment>
<proteinExistence type="predicted"/>
<protein>
    <recommendedName>
        <fullName evidence="9">Type II secretion system protein GspG C-terminal domain-containing protein</fullName>
    </recommendedName>
</protein>
<dbReference type="GO" id="GO:0015628">
    <property type="term" value="P:protein secretion by the type II secretion system"/>
    <property type="evidence" value="ECO:0007669"/>
    <property type="project" value="InterPro"/>
</dbReference>
<feature type="transmembrane region" description="Helical" evidence="6">
    <location>
        <begin position="43"/>
        <end position="65"/>
    </location>
</feature>
<gene>
    <name evidence="7" type="ORF">A2Y99_03650</name>
</gene>
<evidence type="ECO:0000256" key="1">
    <source>
        <dbReference type="ARBA" id="ARBA00004167"/>
    </source>
</evidence>
<dbReference type="InterPro" id="IPR012902">
    <property type="entry name" value="N_methyl_site"/>
</dbReference>
<dbReference type="PANTHER" id="PTHR30093:SF44">
    <property type="entry name" value="TYPE II SECRETION SYSTEM CORE PROTEIN G"/>
    <property type="match status" value="1"/>
</dbReference>
<evidence type="ECO:0000313" key="8">
    <source>
        <dbReference type="Proteomes" id="UP000178230"/>
    </source>
</evidence>
<evidence type="ECO:0000256" key="2">
    <source>
        <dbReference type="ARBA" id="ARBA00022481"/>
    </source>
</evidence>
<dbReference type="AlphaFoldDB" id="A0A1F5YI17"/>
<dbReference type="Gene3D" id="3.30.700.10">
    <property type="entry name" value="Glycoprotein, Type 4 Pilin"/>
    <property type="match status" value="1"/>
</dbReference>
<keyword evidence="2" id="KW-0488">Methylation</keyword>
<name>A0A1F5YI17_9BACT</name>
<evidence type="ECO:0000256" key="6">
    <source>
        <dbReference type="SAM" id="Phobius"/>
    </source>
</evidence>
<dbReference type="Pfam" id="PF07963">
    <property type="entry name" value="N_methyl"/>
    <property type="match status" value="1"/>
</dbReference>
<keyword evidence="3 6" id="KW-0812">Transmembrane</keyword>
<evidence type="ECO:0000256" key="4">
    <source>
        <dbReference type="ARBA" id="ARBA00022989"/>
    </source>
</evidence>